<evidence type="ECO:0000256" key="9">
    <source>
        <dbReference type="ARBA" id="ARBA00023015"/>
    </source>
</evidence>
<dbReference type="PROSITE" id="PS50071">
    <property type="entry name" value="HOMEOBOX_2"/>
    <property type="match status" value="1"/>
</dbReference>
<feature type="domain" description="Homeobox" evidence="19">
    <location>
        <begin position="409"/>
        <end position="469"/>
    </location>
</feature>
<dbReference type="InterPro" id="IPR001356">
    <property type="entry name" value="HD"/>
</dbReference>
<dbReference type="GO" id="GO:0006836">
    <property type="term" value="P:neurotransmitter transport"/>
    <property type="evidence" value="ECO:0007669"/>
    <property type="project" value="UniProtKB-KW"/>
</dbReference>
<evidence type="ECO:0000256" key="5">
    <source>
        <dbReference type="ARBA" id="ARBA00022448"/>
    </source>
</evidence>
<evidence type="ECO:0000313" key="21">
    <source>
        <dbReference type="EMBL" id="KAJ8402349.1"/>
    </source>
</evidence>
<comment type="similarity">
    <text evidence="4">Belongs to the paired homeobox family. Bicoid subfamily.</text>
</comment>
<evidence type="ECO:0000256" key="11">
    <source>
        <dbReference type="ARBA" id="ARBA00023125"/>
    </source>
</evidence>
<gene>
    <name evidence="21" type="ORF">AAFF_G00368380</name>
</gene>
<dbReference type="FunFam" id="1.10.10.60:FF:000071">
    <property type="entry name" value="Retinal homeobox gene 2"/>
    <property type="match status" value="1"/>
</dbReference>
<keyword evidence="10" id="KW-0770">Synapse</keyword>
<protein>
    <submittedName>
        <fullName evidence="21">Uncharacterized protein</fullName>
    </submittedName>
</protein>
<feature type="region of interest" description="Disordered" evidence="18">
    <location>
        <begin position="163"/>
        <end position="237"/>
    </location>
</feature>
<keyword evidence="5" id="KW-0813">Transport</keyword>
<accession>A0AAD7SGV5</accession>
<feature type="compositionally biased region" description="Polar residues" evidence="18">
    <location>
        <begin position="192"/>
        <end position="206"/>
    </location>
</feature>
<evidence type="ECO:0000313" key="22">
    <source>
        <dbReference type="Proteomes" id="UP001221898"/>
    </source>
</evidence>
<keyword evidence="14 16" id="KW-0539">Nucleus</keyword>
<dbReference type="PROSITE" id="PS50803">
    <property type="entry name" value="OAR"/>
    <property type="match status" value="1"/>
</dbReference>
<keyword evidence="12 16" id="KW-0371">Homeobox</keyword>
<dbReference type="Gene3D" id="1.10.10.60">
    <property type="entry name" value="Homeodomain-like"/>
    <property type="match status" value="1"/>
</dbReference>
<feature type="region of interest" description="Disordered" evidence="18">
    <location>
        <begin position="391"/>
        <end position="413"/>
    </location>
</feature>
<dbReference type="GO" id="GO:0006887">
    <property type="term" value="P:exocytosis"/>
    <property type="evidence" value="ECO:0007669"/>
    <property type="project" value="UniProtKB-KW"/>
</dbReference>
<evidence type="ECO:0000256" key="2">
    <source>
        <dbReference type="ARBA" id="ARBA00004123"/>
    </source>
</evidence>
<dbReference type="InterPro" id="IPR008849">
    <property type="entry name" value="Synaphin"/>
</dbReference>
<evidence type="ECO:0000256" key="4">
    <source>
        <dbReference type="ARBA" id="ARBA00006503"/>
    </source>
</evidence>
<dbReference type="InterPro" id="IPR017970">
    <property type="entry name" value="Homeobox_CS"/>
</dbReference>
<dbReference type="PROSITE" id="PS00027">
    <property type="entry name" value="HOMEOBOX_1"/>
    <property type="match status" value="1"/>
</dbReference>
<dbReference type="InterPro" id="IPR043562">
    <property type="entry name" value="RAX/RAX2"/>
</dbReference>
<comment type="caution">
    <text evidence="21">The sequence shown here is derived from an EMBL/GenBank/DDBJ whole genome shotgun (WGS) entry which is preliminary data.</text>
</comment>
<dbReference type="SMART" id="SM00389">
    <property type="entry name" value="HOX"/>
    <property type="match status" value="1"/>
</dbReference>
<dbReference type="GO" id="GO:0000978">
    <property type="term" value="F:RNA polymerase II cis-regulatory region sequence-specific DNA binding"/>
    <property type="evidence" value="ECO:0007669"/>
    <property type="project" value="TreeGrafter"/>
</dbReference>
<dbReference type="Pfam" id="PF05835">
    <property type="entry name" value="Synaphin"/>
    <property type="match status" value="1"/>
</dbReference>
<feature type="domain" description="OAR" evidence="20">
    <location>
        <begin position="579"/>
        <end position="592"/>
    </location>
</feature>
<dbReference type="PANTHER" id="PTHR46271:SF3">
    <property type="entry name" value="RETINAL HOMEOBOX PROTEIN RX"/>
    <property type="match status" value="1"/>
</dbReference>
<dbReference type="PANTHER" id="PTHR46271">
    <property type="entry name" value="HOMEOBOX PROTEIN, PUTATIVE-RELATED"/>
    <property type="match status" value="1"/>
</dbReference>
<evidence type="ECO:0000256" key="3">
    <source>
        <dbReference type="ARBA" id="ARBA00005396"/>
    </source>
</evidence>
<dbReference type="Pfam" id="PF03826">
    <property type="entry name" value="OAR"/>
    <property type="match status" value="1"/>
</dbReference>
<dbReference type="InterPro" id="IPR009057">
    <property type="entry name" value="Homeodomain-like_sf"/>
</dbReference>
<evidence type="ECO:0000256" key="6">
    <source>
        <dbReference type="ARBA" id="ARBA00022473"/>
    </source>
</evidence>
<reference evidence="21" key="1">
    <citation type="journal article" date="2023" name="Science">
        <title>Genome structures resolve the early diversification of teleost fishes.</title>
        <authorList>
            <person name="Parey E."/>
            <person name="Louis A."/>
            <person name="Montfort J."/>
            <person name="Bouchez O."/>
            <person name="Roques C."/>
            <person name="Iampietro C."/>
            <person name="Lluch J."/>
            <person name="Castinel A."/>
            <person name="Donnadieu C."/>
            <person name="Desvignes T."/>
            <person name="Floi Bucao C."/>
            <person name="Jouanno E."/>
            <person name="Wen M."/>
            <person name="Mejri S."/>
            <person name="Dirks R."/>
            <person name="Jansen H."/>
            <person name="Henkel C."/>
            <person name="Chen W.J."/>
            <person name="Zahm M."/>
            <person name="Cabau C."/>
            <person name="Klopp C."/>
            <person name="Thompson A.W."/>
            <person name="Robinson-Rechavi M."/>
            <person name="Braasch I."/>
            <person name="Lecointre G."/>
            <person name="Bobe J."/>
            <person name="Postlethwait J.H."/>
            <person name="Berthelot C."/>
            <person name="Roest Crollius H."/>
            <person name="Guiguen Y."/>
        </authorList>
    </citation>
    <scope>NUCLEOTIDE SEQUENCE</scope>
    <source>
        <strain evidence="21">NC1722</strain>
    </source>
</reference>
<keyword evidence="6" id="KW-0217">Developmental protein</keyword>
<keyword evidence="11 16" id="KW-0238">DNA-binding</keyword>
<dbReference type="GO" id="GO:0005634">
    <property type="term" value="C:nucleus"/>
    <property type="evidence" value="ECO:0007669"/>
    <property type="project" value="UniProtKB-SubCell"/>
</dbReference>
<dbReference type="Proteomes" id="UP001221898">
    <property type="component" value="Unassembled WGS sequence"/>
</dbReference>
<evidence type="ECO:0000256" key="1">
    <source>
        <dbReference type="ARBA" id="ARBA00003750"/>
    </source>
</evidence>
<dbReference type="AlphaFoldDB" id="A0AAD7SGV5"/>
<evidence type="ECO:0000256" key="18">
    <source>
        <dbReference type="SAM" id="MobiDB-lite"/>
    </source>
</evidence>
<evidence type="ECO:0000256" key="14">
    <source>
        <dbReference type="ARBA" id="ARBA00023242"/>
    </source>
</evidence>
<dbReference type="EMBL" id="JAINUG010000064">
    <property type="protein sequence ID" value="KAJ8402349.1"/>
    <property type="molecule type" value="Genomic_DNA"/>
</dbReference>
<evidence type="ECO:0000256" key="7">
    <source>
        <dbReference type="ARBA" id="ARBA00022483"/>
    </source>
</evidence>
<feature type="DNA-binding region" description="Homeobox" evidence="16">
    <location>
        <begin position="411"/>
        <end position="470"/>
    </location>
</feature>
<sequence length="599" mass="66657">MSFFLKSMVSSQVKNLGLGGEEKSEDAAPADPAAAAGMTREEYEEYQKQLVEEKMQRDADFLHKKAERATLRSCLRDKYRLPKSEQDENMIQMAGDDVDVPEELLKMVDEDAEEEEDKDSILGQIQNLQNMDMDQLKEKAQATLTEMKSKAEEKCSVMWAQRHATPASPVHPATGSRAKPFRTTESKPHTLLSFSTSKTTRPNQGLSHPAEVNQEGTAAAPQDKSRPEHKAKHSRTSLLTDLATGTGGCPSLQVPFQVVQSTAAQALLDLCSSTTLVRPQLLLQGPALNGTCPPALKRLGTLMPKDWTEQSESTAKVVKSANKTSLDAIRSKECEKTINGSVSFSSNGSARLAKDTERRNCNKITTLKKEHHSESFETSICCTTSSGATISPALPQGESRLSDEENPKKKHRRNRTTFTTFQLHELERAFEKSHYPDVYSREELALKVNLPEVRVQVWFQNRRAKWRRQEKLEVSSMKLQDSPMLTFNRSPQQSFSATNLQLEPWLSAPISPSTTLQSLPGFISPAQGLSSSYTPPPFLNSPSLGHSLPHIGTMCPPPPYQCTNFMDKFPLEESDPRNSSIASLRMKAKEHIQSIGKTW</sequence>
<proteinExistence type="inferred from homology"/>
<evidence type="ECO:0000256" key="16">
    <source>
        <dbReference type="PROSITE-ProRule" id="PRU00108"/>
    </source>
</evidence>
<evidence type="ECO:0000259" key="20">
    <source>
        <dbReference type="PROSITE" id="PS50803"/>
    </source>
</evidence>
<comment type="similarity">
    <text evidence="3">Belongs to the complexin/synaphin family.</text>
</comment>
<feature type="compositionally biased region" description="Low complexity" evidence="18">
    <location>
        <begin position="27"/>
        <end position="36"/>
    </location>
</feature>
<dbReference type="CDD" id="cd00086">
    <property type="entry name" value="homeodomain"/>
    <property type="match status" value="1"/>
</dbReference>
<evidence type="ECO:0000256" key="15">
    <source>
        <dbReference type="ARBA" id="ARBA00034103"/>
    </source>
</evidence>
<evidence type="ECO:0000259" key="19">
    <source>
        <dbReference type="PROSITE" id="PS50071"/>
    </source>
</evidence>
<dbReference type="GO" id="GO:0019905">
    <property type="term" value="F:syntaxin binding"/>
    <property type="evidence" value="ECO:0007669"/>
    <property type="project" value="InterPro"/>
</dbReference>
<evidence type="ECO:0000256" key="12">
    <source>
        <dbReference type="ARBA" id="ARBA00023155"/>
    </source>
</evidence>
<comment type="subcellular location">
    <subcellularLocation>
        <location evidence="2 16 17">Nucleus</location>
    </subcellularLocation>
    <subcellularLocation>
        <location evidence="15">Synapse</location>
    </subcellularLocation>
</comment>
<keyword evidence="8" id="KW-0532">Neurotransmitter transport</keyword>
<dbReference type="GO" id="GO:0060041">
    <property type="term" value="P:retina development in camera-type eye"/>
    <property type="evidence" value="ECO:0007669"/>
    <property type="project" value="UniProtKB-ARBA"/>
</dbReference>
<evidence type="ECO:0000256" key="8">
    <source>
        <dbReference type="ARBA" id="ARBA00022775"/>
    </source>
</evidence>
<keyword evidence="13" id="KW-0804">Transcription</keyword>
<dbReference type="GO" id="GO:0048593">
    <property type="term" value="P:camera-type eye morphogenesis"/>
    <property type="evidence" value="ECO:0007669"/>
    <property type="project" value="UniProtKB-ARBA"/>
</dbReference>
<dbReference type="GO" id="GO:0045944">
    <property type="term" value="P:positive regulation of transcription by RNA polymerase II"/>
    <property type="evidence" value="ECO:0007669"/>
    <property type="project" value="InterPro"/>
</dbReference>
<organism evidence="21 22">
    <name type="scientific">Aldrovandia affinis</name>
    <dbReference type="NCBI Taxonomy" id="143900"/>
    <lineage>
        <taxon>Eukaryota</taxon>
        <taxon>Metazoa</taxon>
        <taxon>Chordata</taxon>
        <taxon>Craniata</taxon>
        <taxon>Vertebrata</taxon>
        <taxon>Euteleostomi</taxon>
        <taxon>Actinopterygii</taxon>
        <taxon>Neopterygii</taxon>
        <taxon>Teleostei</taxon>
        <taxon>Notacanthiformes</taxon>
        <taxon>Halosauridae</taxon>
        <taxon>Aldrovandia</taxon>
    </lineage>
</organism>
<dbReference type="InterPro" id="IPR003654">
    <property type="entry name" value="OAR_dom"/>
</dbReference>
<name>A0AAD7SGV5_9TELE</name>
<evidence type="ECO:0000256" key="13">
    <source>
        <dbReference type="ARBA" id="ARBA00023163"/>
    </source>
</evidence>
<feature type="region of interest" description="Disordered" evidence="18">
    <location>
        <begin position="17"/>
        <end position="45"/>
    </location>
</feature>
<keyword evidence="22" id="KW-1185">Reference proteome</keyword>
<keyword evidence="9" id="KW-0805">Transcription regulation</keyword>
<dbReference type="Pfam" id="PF00046">
    <property type="entry name" value="Homeodomain"/>
    <property type="match status" value="1"/>
</dbReference>
<dbReference type="GO" id="GO:0000981">
    <property type="term" value="F:DNA-binding transcription factor activity, RNA polymerase II-specific"/>
    <property type="evidence" value="ECO:0007669"/>
    <property type="project" value="InterPro"/>
</dbReference>
<evidence type="ECO:0000256" key="17">
    <source>
        <dbReference type="RuleBase" id="RU000682"/>
    </source>
</evidence>
<dbReference type="GO" id="GO:0045202">
    <property type="term" value="C:synapse"/>
    <property type="evidence" value="ECO:0007669"/>
    <property type="project" value="UniProtKB-SubCell"/>
</dbReference>
<keyword evidence="7" id="KW-0268">Exocytosis</keyword>
<dbReference type="SUPFAM" id="SSF46689">
    <property type="entry name" value="Homeodomain-like"/>
    <property type="match status" value="1"/>
</dbReference>
<dbReference type="CDD" id="cd22809">
    <property type="entry name" value="Complexin_NTD_CPLX_III_IV"/>
    <property type="match status" value="1"/>
</dbReference>
<comment type="function">
    <text evidence="1">Plays a critical role in eye formation by regulating the initial specification of retinal cells and/or their subsequent proliferation.</text>
</comment>
<evidence type="ECO:0000256" key="10">
    <source>
        <dbReference type="ARBA" id="ARBA00023018"/>
    </source>
</evidence>